<evidence type="ECO:0000313" key="1">
    <source>
        <dbReference type="EMBL" id="ERM01050.1"/>
    </source>
</evidence>
<dbReference type="Proteomes" id="UP000016842">
    <property type="component" value="Unassembled WGS sequence"/>
</dbReference>
<organism evidence="1 2">
    <name type="scientific">Brucella intermedia 229E</name>
    <dbReference type="NCBI Taxonomy" id="1337887"/>
    <lineage>
        <taxon>Bacteria</taxon>
        <taxon>Pseudomonadati</taxon>
        <taxon>Pseudomonadota</taxon>
        <taxon>Alphaproteobacteria</taxon>
        <taxon>Hyphomicrobiales</taxon>
        <taxon>Brucellaceae</taxon>
        <taxon>Brucella/Ochrobactrum group</taxon>
        <taxon>Brucella</taxon>
    </lineage>
</organism>
<accession>U4V4Y7</accession>
<gene>
    <name evidence="1" type="ORF">Q644_03750</name>
</gene>
<sequence length="55" mass="6175">MGSHELLASFRQFLQEPCTNTGGLFRIMFETIVPIGMIKSHCENRITGECQAIFA</sequence>
<protein>
    <submittedName>
        <fullName evidence="1">Uncharacterized protein</fullName>
    </submittedName>
</protein>
<reference evidence="1 2" key="1">
    <citation type="journal article" date="2014" name="FEMS Microbiol. Lett.">
        <title>Genome sequencing analysis reveals virulence-related gene content of Ochrobactrum intermedium strain 229E, a urease-positive strain isolated from the human gastric niche.</title>
        <authorList>
            <person name="Kulkarni G.J."/>
            <person name="Shetty S."/>
            <person name="Dharne M.S."/>
            <person name="Shouche Y.S."/>
        </authorList>
    </citation>
    <scope>NUCLEOTIDE SEQUENCE [LARGE SCALE GENOMIC DNA]</scope>
    <source>
        <strain evidence="1 2">229E</strain>
    </source>
</reference>
<evidence type="ECO:0000313" key="2">
    <source>
        <dbReference type="Proteomes" id="UP000016842"/>
    </source>
</evidence>
<proteinExistence type="predicted"/>
<comment type="caution">
    <text evidence="1">The sequence shown here is derived from an EMBL/GenBank/DDBJ whole genome shotgun (WGS) entry which is preliminary data.</text>
</comment>
<name>U4V4Y7_9HYPH</name>
<dbReference type="AlphaFoldDB" id="U4V4Y7"/>
<dbReference type="EMBL" id="ASXJ01000208">
    <property type="protein sequence ID" value="ERM01050.1"/>
    <property type="molecule type" value="Genomic_DNA"/>
</dbReference>